<evidence type="ECO:0000313" key="3">
    <source>
        <dbReference type="EMBL" id="KFI82242.1"/>
    </source>
</evidence>
<evidence type="ECO:0008006" key="5">
    <source>
        <dbReference type="Google" id="ProtNLM"/>
    </source>
</evidence>
<protein>
    <recommendedName>
        <fullName evidence="5">DUF2530 domain-containing protein</fullName>
    </recommendedName>
</protein>
<dbReference type="AlphaFoldDB" id="A0A087CG42"/>
<sequence length="86" mass="9739">MDMRFAPIFKPEARRPSPKPTQVDLRKVFVAGTSLWILALIVFVCLWLADLQPLGPALVCVAGVVIGVLLLIWEHIKRQEYRQLGE</sequence>
<dbReference type="eggNOG" id="ENOG50339TH">
    <property type="taxonomic scope" value="Bacteria"/>
</dbReference>
<accession>A0A087CG42</accession>
<organism evidence="3 4">
    <name type="scientific">Bifidobacterium psychraerophilum</name>
    <dbReference type="NCBI Taxonomy" id="218140"/>
    <lineage>
        <taxon>Bacteria</taxon>
        <taxon>Bacillati</taxon>
        <taxon>Actinomycetota</taxon>
        <taxon>Actinomycetes</taxon>
        <taxon>Bifidobacteriales</taxon>
        <taxon>Bifidobacteriaceae</taxon>
        <taxon>Bifidobacterium</taxon>
    </lineage>
</organism>
<keyword evidence="2" id="KW-0812">Transmembrane</keyword>
<proteinExistence type="predicted"/>
<feature type="region of interest" description="Disordered" evidence="1">
    <location>
        <begin position="1"/>
        <end position="20"/>
    </location>
</feature>
<dbReference type="Proteomes" id="UP000029050">
    <property type="component" value="Unassembled WGS sequence"/>
</dbReference>
<feature type="transmembrane region" description="Helical" evidence="2">
    <location>
        <begin position="55"/>
        <end position="73"/>
    </location>
</feature>
<keyword evidence="2" id="KW-0472">Membrane</keyword>
<dbReference type="EMBL" id="JGZI01000009">
    <property type="protein sequence ID" value="KFI82242.1"/>
    <property type="molecule type" value="Genomic_DNA"/>
</dbReference>
<dbReference type="STRING" id="218140.BPSY_1091"/>
<evidence type="ECO:0000313" key="4">
    <source>
        <dbReference type="Proteomes" id="UP000029050"/>
    </source>
</evidence>
<reference evidence="3 4" key="1">
    <citation type="submission" date="2014-03" db="EMBL/GenBank/DDBJ databases">
        <title>Genomics of Bifidobacteria.</title>
        <authorList>
            <person name="Ventura M."/>
            <person name="Milani C."/>
            <person name="Lugli G.A."/>
        </authorList>
    </citation>
    <scope>NUCLEOTIDE SEQUENCE [LARGE SCALE GENOMIC DNA]</scope>
    <source>
        <strain evidence="3 4">LMG 21775</strain>
    </source>
</reference>
<name>A0A087CG42_9BIFI</name>
<feature type="transmembrane region" description="Helical" evidence="2">
    <location>
        <begin position="28"/>
        <end position="49"/>
    </location>
</feature>
<keyword evidence="2" id="KW-1133">Transmembrane helix</keyword>
<evidence type="ECO:0000256" key="2">
    <source>
        <dbReference type="SAM" id="Phobius"/>
    </source>
</evidence>
<dbReference type="Pfam" id="PF10745">
    <property type="entry name" value="DUF2530"/>
    <property type="match status" value="1"/>
</dbReference>
<evidence type="ECO:0000256" key="1">
    <source>
        <dbReference type="SAM" id="MobiDB-lite"/>
    </source>
</evidence>
<gene>
    <name evidence="3" type="ORF">BPSY_1091</name>
</gene>
<dbReference type="InterPro" id="IPR019681">
    <property type="entry name" value="DUF2530"/>
</dbReference>
<comment type="caution">
    <text evidence="3">The sequence shown here is derived from an EMBL/GenBank/DDBJ whole genome shotgun (WGS) entry which is preliminary data.</text>
</comment>
<keyword evidence="4" id="KW-1185">Reference proteome</keyword>